<accession>A0A8R1DNP2</accession>
<dbReference type="EnsemblMetazoa" id="CJA06983a.1">
    <property type="protein sequence ID" value="CJA06983a.1"/>
    <property type="gene ID" value="WBGene00126187"/>
</dbReference>
<keyword evidence="1" id="KW-0472">Membrane</keyword>
<keyword evidence="3" id="KW-1185">Reference proteome</keyword>
<dbReference type="AlphaFoldDB" id="A0A8R1DNP2"/>
<feature type="transmembrane region" description="Helical" evidence="1">
    <location>
        <begin position="199"/>
        <end position="218"/>
    </location>
</feature>
<reference evidence="2" key="2">
    <citation type="submission" date="2022-06" db="UniProtKB">
        <authorList>
            <consortium name="EnsemblMetazoa"/>
        </authorList>
    </citation>
    <scope>IDENTIFICATION</scope>
    <source>
        <strain evidence="2">DF5081</strain>
    </source>
</reference>
<proteinExistence type="predicted"/>
<evidence type="ECO:0000313" key="3">
    <source>
        <dbReference type="Proteomes" id="UP000005237"/>
    </source>
</evidence>
<protein>
    <submittedName>
        <fullName evidence="2">Uncharacterized protein</fullName>
    </submittedName>
</protein>
<keyword evidence="1" id="KW-0812">Transmembrane</keyword>
<reference evidence="3" key="1">
    <citation type="submission" date="2010-08" db="EMBL/GenBank/DDBJ databases">
        <authorList>
            <consortium name="Caenorhabditis japonica Sequencing Consortium"/>
            <person name="Wilson R.K."/>
        </authorList>
    </citation>
    <scope>NUCLEOTIDE SEQUENCE [LARGE SCALE GENOMIC DNA]</scope>
    <source>
        <strain evidence="3">DF5081</strain>
    </source>
</reference>
<dbReference type="Proteomes" id="UP000005237">
    <property type="component" value="Unassembled WGS sequence"/>
</dbReference>
<organism evidence="2 3">
    <name type="scientific">Caenorhabditis japonica</name>
    <dbReference type="NCBI Taxonomy" id="281687"/>
    <lineage>
        <taxon>Eukaryota</taxon>
        <taxon>Metazoa</taxon>
        <taxon>Ecdysozoa</taxon>
        <taxon>Nematoda</taxon>
        <taxon>Chromadorea</taxon>
        <taxon>Rhabditida</taxon>
        <taxon>Rhabditina</taxon>
        <taxon>Rhabditomorpha</taxon>
        <taxon>Rhabditoidea</taxon>
        <taxon>Rhabditidae</taxon>
        <taxon>Peloderinae</taxon>
        <taxon>Caenorhabditis</taxon>
    </lineage>
</organism>
<keyword evidence="1" id="KW-1133">Transmembrane helix</keyword>
<sequence>MASLIERMDSLAVNFMDQLYPLQIHFSESEENVKDVQKLQLQIYEFRSSVTKLLDKHIVEGLIRKLVQKSISSETDSDDVTTPVMATDVKCVKDGFTKHNTLQFKVIISEQVEMKANRCIDLGDSKVENKIYLFPEEYLLERNGKFFALDGKKCLESFEDVTEAKTYLCSENSLSEEKCSWNDVKYCQSKQMFHSERSMSNGISVICVLLSVFIVSYFNC</sequence>
<name>A0A8R1DNP2_CAEJA</name>
<evidence type="ECO:0000313" key="2">
    <source>
        <dbReference type="EnsemblMetazoa" id="CJA06983a.1"/>
    </source>
</evidence>
<evidence type="ECO:0000256" key="1">
    <source>
        <dbReference type="SAM" id="Phobius"/>
    </source>
</evidence>